<keyword evidence="2" id="KW-1185">Reference proteome</keyword>
<accession>A0A385SNG5</accession>
<proteinExistence type="predicted"/>
<gene>
    <name evidence="1" type="ORF">D4L85_23250</name>
</gene>
<dbReference type="Proteomes" id="UP000266183">
    <property type="component" value="Chromosome"/>
</dbReference>
<evidence type="ECO:0000313" key="2">
    <source>
        <dbReference type="Proteomes" id="UP000266183"/>
    </source>
</evidence>
<dbReference type="RefSeq" id="WP_119756560.1">
    <property type="nucleotide sequence ID" value="NZ_CP032382.1"/>
</dbReference>
<name>A0A385SNG5_9BACT</name>
<reference evidence="2" key="1">
    <citation type="submission" date="2018-09" db="EMBL/GenBank/DDBJ databases">
        <title>Chryseolinea sp. KIS68-18 isolated from soil.</title>
        <authorList>
            <person name="Weon H.-Y."/>
            <person name="Kwon S.-W."/>
            <person name="Lee S.A."/>
        </authorList>
    </citation>
    <scope>NUCLEOTIDE SEQUENCE [LARGE SCALE GENOMIC DNA]</scope>
    <source>
        <strain evidence="2">KIS68-18</strain>
    </source>
</reference>
<dbReference type="KEGG" id="chk:D4L85_23250"/>
<sequence length="152" mass="17400">MDLKSYESHLTSNHLCYTFTSKGPRGEIQKVVKFKLIHTQPIVVYNLAFGDANDSELGFDEDVISDNGDRVKVLQTVANIAILFCRRYPQVYVMAKGRSAARNRLYQMMISNRLAEIEDRCEIFGILGSAALAFRKNVNYEGFLVKEKRNKR</sequence>
<dbReference type="OrthoDB" id="1343312at2"/>
<dbReference type="InterPro" id="IPR053865">
    <property type="entry name" value="DUF6934"/>
</dbReference>
<dbReference type="Pfam" id="PF22028">
    <property type="entry name" value="DUF6934"/>
    <property type="match status" value="1"/>
</dbReference>
<dbReference type="EMBL" id="CP032382">
    <property type="protein sequence ID" value="AYB33323.1"/>
    <property type="molecule type" value="Genomic_DNA"/>
</dbReference>
<evidence type="ECO:0000313" key="1">
    <source>
        <dbReference type="EMBL" id="AYB33323.1"/>
    </source>
</evidence>
<organism evidence="1 2">
    <name type="scientific">Chryseolinea soli</name>
    <dbReference type="NCBI Taxonomy" id="2321403"/>
    <lineage>
        <taxon>Bacteria</taxon>
        <taxon>Pseudomonadati</taxon>
        <taxon>Bacteroidota</taxon>
        <taxon>Cytophagia</taxon>
        <taxon>Cytophagales</taxon>
        <taxon>Fulvivirgaceae</taxon>
        <taxon>Chryseolinea</taxon>
    </lineage>
</organism>
<dbReference type="AlphaFoldDB" id="A0A385SNG5"/>
<protein>
    <submittedName>
        <fullName evidence="1">Uncharacterized protein</fullName>
    </submittedName>
</protein>